<keyword evidence="2" id="KW-1185">Reference proteome</keyword>
<sequence>MWVNVRPPYLVVTLELQIHVQDVDVSARGLEERQKDGFDSHLERYSAATFAIILWMSCNQGGGIHPLDHVLCSLLALPCPKRKHQINVIMPLGDKLHLRRALRRISPEQGANKECGTDNQ</sequence>
<gene>
    <name evidence="1" type="ORF">BT62DRAFT_1012440</name>
</gene>
<dbReference type="RefSeq" id="XP_043034164.1">
    <property type="nucleotide sequence ID" value="XM_043177927.1"/>
</dbReference>
<dbReference type="AlphaFoldDB" id="A0A9P7VH85"/>
<evidence type="ECO:0000313" key="2">
    <source>
        <dbReference type="Proteomes" id="UP000812287"/>
    </source>
</evidence>
<comment type="caution">
    <text evidence="1">The sequence shown here is derived from an EMBL/GenBank/DDBJ whole genome shotgun (WGS) entry which is preliminary data.</text>
</comment>
<dbReference type="Proteomes" id="UP000812287">
    <property type="component" value="Unassembled WGS sequence"/>
</dbReference>
<protein>
    <submittedName>
        <fullName evidence="1">Uncharacterized protein</fullName>
    </submittedName>
</protein>
<evidence type="ECO:0000313" key="1">
    <source>
        <dbReference type="EMBL" id="KAG7440664.1"/>
    </source>
</evidence>
<organism evidence="1 2">
    <name type="scientific">Guyanagaster necrorhizus</name>
    <dbReference type="NCBI Taxonomy" id="856835"/>
    <lineage>
        <taxon>Eukaryota</taxon>
        <taxon>Fungi</taxon>
        <taxon>Dikarya</taxon>
        <taxon>Basidiomycota</taxon>
        <taxon>Agaricomycotina</taxon>
        <taxon>Agaricomycetes</taxon>
        <taxon>Agaricomycetidae</taxon>
        <taxon>Agaricales</taxon>
        <taxon>Marasmiineae</taxon>
        <taxon>Physalacriaceae</taxon>
        <taxon>Guyanagaster</taxon>
    </lineage>
</organism>
<reference evidence="1" key="1">
    <citation type="submission" date="2020-11" db="EMBL/GenBank/DDBJ databases">
        <title>Adaptations for nitrogen fixation in a non-lichenized fungal sporocarp promotes dispersal by wood-feeding termites.</title>
        <authorList>
            <consortium name="DOE Joint Genome Institute"/>
            <person name="Koch R.A."/>
            <person name="Yoon G."/>
            <person name="Arayal U."/>
            <person name="Lail K."/>
            <person name="Amirebrahimi M."/>
            <person name="Labutti K."/>
            <person name="Lipzen A."/>
            <person name="Riley R."/>
            <person name="Barry K."/>
            <person name="Henrissat B."/>
            <person name="Grigoriev I.V."/>
            <person name="Herr J.R."/>
            <person name="Aime M.C."/>
        </authorList>
    </citation>
    <scope>NUCLEOTIDE SEQUENCE</scope>
    <source>
        <strain evidence="1">MCA 3950</strain>
    </source>
</reference>
<name>A0A9P7VH85_9AGAR</name>
<accession>A0A9P7VH85</accession>
<proteinExistence type="predicted"/>
<dbReference type="EMBL" id="MU250568">
    <property type="protein sequence ID" value="KAG7440664.1"/>
    <property type="molecule type" value="Genomic_DNA"/>
</dbReference>
<dbReference type="GeneID" id="66100214"/>